<reference evidence="2" key="1">
    <citation type="journal article" date="2009" name="PLoS ONE">
        <title>Methylobacterium genome sequences: a reference blueprint to investigate microbial metabolism of C1 compounds from natural and industrial sources.</title>
        <authorList>
            <person name="Vuilleumier S."/>
            <person name="Chistoserdova L."/>
            <person name="Lee M.-C."/>
            <person name="Bringel F."/>
            <person name="Lajus A."/>
            <person name="Zhou Y."/>
            <person name="Gourion B."/>
            <person name="Barbe V."/>
            <person name="Chang J."/>
            <person name="Cruveiller S."/>
            <person name="Dossat C."/>
            <person name="Gillett W."/>
            <person name="Gruffaz C."/>
            <person name="Haugen E."/>
            <person name="Hourcade E."/>
            <person name="Levy R."/>
            <person name="Mangenot S."/>
            <person name="Muller E."/>
            <person name="Nadalig T."/>
            <person name="Pagni M."/>
            <person name="Penny C."/>
            <person name="Peyraud R."/>
            <person name="Robinson D.G."/>
            <person name="Roche D."/>
            <person name="Rouy Z."/>
            <person name="Saenampechek C."/>
            <person name="Salvignol G."/>
            <person name="Vallenet D."/>
            <person name="Wu Z."/>
            <person name="Marx C.J."/>
            <person name="Vorholt J.A."/>
            <person name="Olson M.V."/>
            <person name="Kaul R."/>
            <person name="Weissenbach J."/>
            <person name="Medigue C."/>
            <person name="Lidstrom M.E."/>
        </authorList>
    </citation>
    <scope>NUCLEOTIDE SEQUENCE [LARGE SCALE GENOMIC DNA]</scope>
    <source>
        <strain evidence="2">DSM 6343 / CIP 106787 / DM4</strain>
    </source>
</reference>
<sequence>MIAPTKLARFDARVRAFLAEHFKNRALSLAELTGLWETYVRLGLPNEDFVAGFTNGKPASLAQRT</sequence>
<gene>
    <name evidence="1" type="ORF">METD_I2613</name>
</gene>
<dbReference type="KEGG" id="mdi:METDI2613"/>
<accession>C7CCQ3</accession>
<dbReference type="EMBL" id="FP103042">
    <property type="protein sequence ID" value="CAX24270.1"/>
    <property type="molecule type" value="Genomic_DNA"/>
</dbReference>
<name>C7CCQ3_METED</name>
<evidence type="ECO:0000313" key="2">
    <source>
        <dbReference type="Proteomes" id="UP000008070"/>
    </source>
</evidence>
<dbReference type="HOGENOM" id="CLU_2844824_0_0_5"/>
<evidence type="ECO:0000313" key="1">
    <source>
        <dbReference type="EMBL" id="CAX24270.1"/>
    </source>
</evidence>
<dbReference type="Proteomes" id="UP000008070">
    <property type="component" value="Chromosome"/>
</dbReference>
<protein>
    <submittedName>
        <fullName evidence="1">Uncharacterized protein</fullName>
    </submittedName>
</protein>
<dbReference type="AlphaFoldDB" id="C7CCQ3"/>
<proteinExistence type="predicted"/>
<organism evidence="1 2">
    <name type="scientific">Methylorubrum extorquens (strain DSM 6343 / CIP 106787 / DM4)</name>
    <name type="common">Methylobacterium extorquens</name>
    <dbReference type="NCBI Taxonomy" id="661410"/>
    <lineage>
        <taxon>Bacteria</taxon>
        <taxon>Pseudomonadati</taxon>
        <taxon>Pseudomonadota</taxon>
        <taxon>Alphaproteobacteria</taxon>
        <taxon>Hyphomicrobiales</taxon>
        <taxon>Methylobacteriaceae</taxon>
        <taxon>Methylorubrum</taxon>
    </lineage>
</organism>